<dbReference type="STRING" id="279058.LT85_2232"/>
<proteinExistence type="predicted"/>
<dbReference type="KEGG" id="care:LT85_2232"/>
<accession>A0A0A1FC93</accession>
<dbReference type="RefSeq" id="WP_156117494.1">
    <property type="nucleotide sequence ID" value="NZ_CP009962.1"/>
</dbReference>
<name>A0A0A1FC93_9BURK</name>
<keyword evidence="3" id="KW-1185">Reference proteome</keyword>
<dbReference type="AlphaFoldDB" id="A0A0A1FC93"/>
<dbReference type="Proteomes" id="UP000030302">
    <property type="component" value="Chromosome"/>
</dbReference>
<dbReference type="EMBL" id="CP009962">
    <property type="protein sequence ID" value="AIY41390.1"/>
    <property type="molecule type" value="Genomic_DNA"/>
</dbReference>
<reference evidence="3" key="1">
    <citation type="journal article" date="2014" name="Soil Biol. Biochem.">
        <title>Structure and function of bacterial communities in ageing soils: Insights from the Mendocino ecological staircase.</title>
        <authorList>
            <person name="Uroz S."/>
            <person name="Tech J.J."/>
            <person name="Sawaya N.A."/>
            <person name="Frey-Klett P."/>
            <person name="Leveau J.H.J."/>
        </authorList>
    </citation>
    <scope>NUCLEOTIDE SEQUENCE [LARGE SCALE GENOMIC DNA]</scope>
    <source>
        <strain evidence="3">Cal35</strain>
    </source>
</reference>
<evidence type="ECO:0000313" key="2">
    <source>
        <dbReference type="EMBL" id="AIY41390.1"/>
    </source>
</evidence>
<gene>
    <name evidence="2" type="ORF">LT85_2232</name>
</gene>
<feature type="compositionally biased region" description="Gly residues" evidence="1">
    <location>
        <begin position="164"/>
        <end position="174"/>
    </location>
</feature>
<feature type="region of interest" description="Disordered" evidence="1">
    <location>
        <begin position="155"/>
        <end position="178"/>
    </location>
</feature>
<dbReference type="OrthoDB" id="8784224at2"/>
<evidence type="ECO:0000313" key="3">
    <source>
        <dbReference type="Proteomes" id="UP000030302"/>
    </source>
</evidence>
<evidence type="ECO:0000256" key="1">
    <source>
        <dbReference type="SAM" id="MobiDB-lite"/>
    </source>
</evidence>
<organism evidence="2 3">
    <name type="scientific">Collimonas arenae</name>
    <dbReference type="NCBI Taxonomy" id="279058"/>
    <lineage>
        <taxon>Bacteria</taxon>
        <taxon>Pseudomonadati</taxon>
        <taxon>Pseudomonadota</taxon>
        <taxon>Betaproteobacteria</taxon>
        <taxon>Burkholderiales</taxon>
        <taxon>Oxalobacteraceae</taxon>
        <taxon>Collimonas</taxon>
    </lineage>
</organism>
<dbReference type="HOGENOM" id="CLU_489761_0_0_4"/>
<sequence length="556" mass="55075">MAIENTISTIFAKAPKHAGDRTAFLSRYPSLRTSSMHTQYPALKQASTRTVPLPAKRSLVFLISAIAAMSAHAFSSGSTGADGAFSPTVNTEIVLPPSGVFNYTSINIPVGITVTFKKNVANTPVFLLASGNVTIAGKIDITGNDAKPTGTYGDGALADDGVPGTSGPGGYDGGRGGRSDAALRGEVVRGGSGLGPGGGQGGIEGPDDCSGAPYYSYYKYVGSGGAYATDTHPPFSIWTCGSIKAMTFKAYGSALLQPLIGGSGGGGGRGGISYPGSGGGGGAGAILIASSGAFNITGTIDATGGDGGGNAGTGAGGNGAGGSGGAIRIVASSISGNGAMLANGGCINSNNQRRQFCGSDGAYNQYGGSSGRIRIEADAITFSGTSQPAYSKDVPGPVFISSVPSMRIASVAGQVVPPNPTGNADITLPATTTGAVDVTFETSNVPAGNTVLLRVVPAYGQPIEALSPAISGSTGTGSATVSVTLPAGPSTLQATTTYTIVVAGTIDLSRFAQNEAVEKVEVTVSMVGETKARLLTANGNIYPVSYATLRAAGFQG</sequence>
<protein>
    <submittedName>
        <fullName evidence="2">PE family protein</fullName>
    </submittedName>
</protein>